<geneLocation type="plasmid" evidence="1 2">
    <name>pBRH01</name>
</geneLocation>
<organism evidence="1 2">
    <name type="scientific">Mycetohabitans rhizoxinica (strain DSM 19002 / CIP 109453 / HKI 454)</name>
    <name type="common">Paraburkholderia rhizoxinica</name>
    <dbReference type="NCBI Taxonomy" id="882378"/>
    <lineage>
        <taxon>Bacteria</taxon>
        <taxon>Pseudomonadati</taxon>
        <taxon>Pseudomonadota</taxon>
        <taxon>Betaproteobacteria</taxon>
        <taxon>Burkholderiales</taxon>
        <taxon>Burkholderiaceae</taxon>
        <taxon>Mycetohabitans</taxon>
    </lineage>
</organism>
<dbReference type="HOGENOM" id="CLU_3395590_0_0_4"/>
<dbReference type="KEGG" id="brh:RBRH_00401"/>
<gene>
    <name evidence="1" type="ordered locus">RBRH_00401</name>
</gene>
<dbReference type="AlphaFoldDB" id="E5ATQ7"/>
<proteinExistence type="predicted"/>
<dbReference type="EMBL" id="FR687360">
    <property type="protein sequence ID" value="CBW76481.1"/>
    <property type="molecule type" value="Genomic_DNA"/>
</dbReference>
<protein>
    <submittedName>
        <fullName evidence="1">Uncharacterized protein</fullName>
    </submittedName>
</protein>
<name>E5ATQ7_MYCRK</name>
<dbReference type="Proteomes" id="UP000007437">
    <property type="component" value="Plasmid pBRH01"/>
</dbReference>
<evidence type="ECO:0000313" key="2">
    <source>
        <dbReference type="Proteomes" id="UP000007437"/>
    </source>
</evidence>
<reference evidence="1 2" key="1">
    <citation type="journal article" date="2011" name="J. Bacteriol.">
        <title>Complete genome sequence of Burkholderia rhizoxinica, an endosymbiont of Rhizopus microsporus.</title>
        <authorList>
            <person name="Lackner G."/>
            <person name="Moebius N."/>
            <person name="Partida-Martinez L."/>
            <person name="Hertweck C."/>
        </authorList>
    </citation>
    <scope>NUCLEOTIDE SEQUENCE [LARGE SCALE GENOMIC DNA]</scope>
    <source>
        <strain evidence="2">DSM 19002 / CIP 109453 / HKI 454</strain>
        <plasmid evidence="1 2">pBRH01</plasmid>
    </source>
</reference>
<keyword evidence="1" id="KW-0614">Plasmid</keyword>
<evidence type="ECO:0000313" key="1">
    <source>
        <dbReference type="EMBL" id="CBW76481.1"/>
    </source>
</evidence>
<sequence length="31" mass="3345">MRDACHDDALVLSERTLLMRADVLCNGSPAA</sequence>
<accession>E5ATQ7</accession>